<comment type="similarity">
    <text evidence="3">Belongs to the secreted LysM effector family.</text>
</comment>
<sequence>MAPTLLKFGLLLLSQLHLTWALVPRAPATSSSASNQPQESSTIAADCIGFQLAQLDDDCTKFGIDREVFLSLNPGINKDCTNLLAGFVYCTKKADGSSSSSIDTSAKPTAATATAMTTMTTVTKTTTTSSATSSVAVVTPSPIQPGMVDNCNDFYFVKDKDDTCYSISQLKGKSIDDIKKWNPRVKGEKDDCTVWLNFYICTGVSG</sequence>
<evidence type="ECO:0000256" key="2">
    <source>
        <dbReference type="ARBA" id="ARBA00023026"/>
    </source>
</evidence>
<dbReference type="InterPro" id="IPR052210">
    <property type="entry name" value="LysM1-like"/>
</dbReference>
<evidence type="ECO:0000259" key="5">
    <source>
        <dbReference type="PROSITE" id="PS51782"/>
    </source>
</evidence>
<dbReference type="PANTHER" id="PTHR34997:SF1">
    <property type="entry name" value="PEPTIDOGLYCAN-BINDING LYSIN DOMAIN"/>
    <property type="match status" value="1"/>
</dbReference>
<keyword evidence="7" id="KW-1185">Reference proteome</keyword>
<reference evidence="6 7" key="1">
    <citation type="submission" date="2018-06" db="EMBL/GenBank/DDBJ databases">
        <title>Genome analysis of cellulolytic fungus Trichoderma lentiforme CFAM-422.</title>
        <authorList>
            <person name="Steindorff A.S."/>
            <person name="Formighieri E.F."/>
            <person name="Midorikawa G.E.O."/>
            <person name="Tamietti M.S."/>
            <person name="Ramos E.Z."/>
            <person name="Silva A.S."/>
            <person name="Bon E.P.S."/>
            <person name="Mendes T.D."/>
            <person name="Damaso M.C.T."/>
            <person name="Favaro L.C.L."/>
        </authorList>
    </citation>
    <scope>NUCLEOTIDE SEQUENCE [LARGE SCALE GENOMIC DNA]</scope>
    <source>
        <strain evidence="6 7">CFAM-422</strain>
    </source>
</reference>
<dbReference type="GO" id="GO:0008061">
    <property type="term" value="F:chitin binding"/>
    <property type="evidence" value="ECO:0007669"/>
    <property type="project" value="UniProtKB-KW"/>
</dbReference>
<accession>A0A9P5CA05</accession>
<dbReference type="Proteomes" id="UP000801864">
    <property type="component" value="Unassembled WGS sequence"/>
</dbReference>
<name>A0A9P5CA05_9HYPO</name>
<protein>
    <submittedName>
        <fullName evidence="6">LysM domain-containing protein</fullName>
    </submittedName>
</protein>
<dbReference type="CDD" id="cd00118">
    <property type="entry name" value="LysM"/>
    <property type="match status" value="1"/>
</dbReference>
<dbReference type="Pfam" id="PF01476">
    <property type="entry name" value="LysM"/>
    <property type="match status" value="1"/>
</dbReference>
<feature type="domain" description="LysM" evidence="5">
    <location>
        <begin position="153"/>
        <end position="202"/>
    </location>
</feature>
<feature type="signal peptide" evidence="4">
    <location>
        <begin position="1"/>
        <end position="21"/>
    </location>
</feature>
<comment type="caution">
    <text evidence="6">The sequence shown here is derived from an EMBL/GenBank/DDBJ whole genome shotgun (WGS) entry which is preliminary data.</text>
</comment>
<feature type="chain" id="PRO_5040227022" evidence="4">
    <location>
        <begin position="22"/>
        <end position="206"/>
    </location>
</feature>
<keyword evidence="1" id="KW-0147">Chitin-binding</keyword>
<dbReference type="InterPro" id="IPR018392">
    <property type="entry name" value="LysM"/>
</dbReference>
<evidence type="ECO:0000256" key="1">
    <source>
        <dbReference type="ARBA" id="ARBA00022669"/>
    </source>
</evidence>
<proteinExistence type="inferred from homology"/>
<evidence type="ECO:0000313" key="6">
    <source>
        <dbReference type="EMBL" id="KAF3063307.1"/>
    </source>
</evidence>
<dbReference type="Gene3D" id="3.10.350.10">
    <property type="entry name" value="LysM domain"/>
    <property type="match status" value="2"/>
</dbReference>
<evidence type="ECO:0000256" key="4">
    <source>
        <dbReference type="SAM" id="SignalP"/>
    </source>
</evidence>
<keyword evidence="2" id="KW-0843">Virulence</keyword>
<dbReference type="EMBL" id="QLNT01000019">
    <property type="protein sequence ID" value="KAF3063307.1"/>
    <property type="molecule type" value="Genomic_DNA"/>
</dbReference>
<organism evidence="6 7">
    <name type="scientific">Trichoderma lentiforme</name>
    <dbReference type="NCBI Taxonomy" id="1567552"/>
    <lineage>
        <taxon>Eukaryota</taxon>
        <taxon>Fungi</taxon>
        <taxon>Dikarya</taxon>
        <taxon>Ascomycota</taxon>
        <taxon>Pezizomycotina</taxon>
        <taxon>Sordariomycetes</taxon>
        <taxon>Hypocreomycetidae</taxon>
        <taxon>Hypocreales</taxon>
        <taxon>Hypocreaceae</taxon>
        <taxon>Trichoderma</taxon>
    </lineage>
</organism>
<evidence type="ECO:0000256" key="3">
    <source>
        <dbReference type="ARBA" id="ARBA00044955"/>
    </source>
</evidence>
<evidence type="ECO:0000313" key="7">
    <source>
        <dbReference type="Proteomes" id="UP000801864"/>
    </source>
</evidence>
<keyword evidence="4" id="KW-0732">Signal</keyword>
<dbReference type="PANTHER" id="PTHR34997">
    <property type="entry name" value="AM15"/>
    <property type="match status" value="1"/>
</dbReference>
<dbReference type="PROSITE" id="PS51782">
    <property type="entry name" value="LYSM"/>
    <property type="match status" value="1"/>
</dbReference>
<gene>
    <name evidence="6" type="ORF">CFAM422_010110</name>
</gene>
<dbReference type="InterPro" id="IPR036779">
    <property type="entry name" value="LysM_dom_sf"/>
</dbReference>
<dbReference type="AlphaFoldDB" id="A0A9P5CA05"/>